<evidence type="ECO:0000313" key="3">
    <source>
        <dbReference type="Proteomes" id="UP000240621"/>
    </source>
</evidence>
<evidence type="ECO:0000313" key="4">
    <source>
        <dbReference type="Proteomes" id="UP000396862"/>
    </source>
</evidence>
<dbReference type="AlphaFoldDB" id="A0A2P8C6L7"/>
<reference evidence="2 3" key="1">
    <citation type="submission" date="2018-03" db="EMBL/GenBank/DDBJ databases">
        <title>Genomic Encyclopedia of Archaeal and Bacterial Type Strains, Phase II (KMG-II): from individual species to whole genera.</title>
        <authorList>
            <person name="Goeker M."/>
        </authorList>
    </citation>
    <scope>NUCLEOTIDE SEQUENCE [LARGE SCALE GENOMIC DNA]</scope>
    <source>
        <strain evidence="2 3">DSM 27267</strain>
    </source>
</reference>
<keyword evidence="4" id="KW-1185">Reference proteome</keyword>
<dbReference type="EMBL" id="PYGC01000014">
    <property type="protein sequence ID" value="PSK80609.1"/>
    <property type="molecule type" value="Genomic_DNA"/>
</dbReference>
<dbReference type="Proteomes" id="UP000240621">
    <property type="component" value="Unassembled WGS sequence"/>
</dbReference>
<proteinExistence type="predicted"/>
<comment type="caution">
    <text evidence="2">The sequence shown here is derived from an EMBL/GenBank/DDBJ whole genome shotgun (WGS) entry which is preliminary data.</text>
</comment>
<organism evidence="2 3">
    <name type="scientific">Prolixibacter denitrificans</name>
    <dbReference type="NCBI Taxonomy" id="1541063"/>
    <lineage>
        <taxon>Bacteria</taxon>
        <taxon>Pseudomonadati</taxon>
        <taxon>Bacteroidota</taxon>
        <taxon>Bacteroidia</taxon>
        <taxon>Marinilabiliales</taxon>
        <taxon>Prolixibacteraceae</taxon>
        <taxon>Prolixibacter</taxon>
    </lineage>
</organism>
<sequence>MEIKDLTGLSEPLKKLIEVISQGVGALSKPYLIRKTADAKAYEIKVIAESIKANQKSLKQIDYNEEKLSLASIDGESIKAELSLEERTKNRTDFKQQKKQKNIEVITQKAAEQLESESTVSEEPVDEDWTTRFFDYAEDISNEEMQEIWARILAGEIKQPRSYSLRTLELIRNLSKDEANTFMKVAKFAIKSGDSHFLFKGKDGKILNEEYNINYGDTALLTEIGLIQPGAFVNYQILQQPQDSQSVFTTDKIILIAKIKANTPTITMPVDVFSKSGNELLKLVSPNPPFDYLKAIADSIKSDNVEVKYAYIMAWEGNSIRHTQPLLDF</sequence>
<dbReference type="RefSeq" id="WP_106543720.1">
    <property type="nucleotide sequence ID" value="NZ_BLAU01000001.1"/>
</dbReference>
<dbReference type="Proteomes" id="UP000396862">
    <property type="component" value="Unassembled WGS sequence"/>
</dbReference>
<reference evidence="1 4" key="2">
    <citation type="submission" date="2019-10" db="EMBL/GenBank/DDBJ databases">
        <title>Prolixibacter strains distinguished by the presence of nitrate reductase genes were adept at nitrate-dependent anaerobic corrosion of metallic iron and carbon steel.</title>
        <authorList>
            <person name="Iino T."/>
            <person name="Shono N."/>
            <person name="Ito K."/>
            <person name="Nakamura R."/>
            <person name="Sueoka K."/>
            <person name="Harayama S."/>
            <person name="Ohkuma M."/>
        </authorList>
    </citation>
    <scope>NUCLEOTIDE SEQUENCE [LARGE SCALE GENOMIC DNA]</scope>
    <source>
        <strain evidence="1 4">MIC1-1</strain>
    </source>
</reference>
<dbReference type="EMBL" id="BLAU01000001">
    <property type="protein sequence ID" value="GET22097.1"/>
    <property type="molecule type" value="Genomic_DNA"/>
</dbReference>
<dbReference type="OrthoDB" id="886161at2"/>
<name>A0A2P8C6L7_9BACT</name>
<gene>
    <name evidence="2" type="ORF">CLV93_11446</name>
    <name evidence="1" type="ORF">JCM18694_23430</name>
</gene>
<protein>
    <submittedName>
        <fullName evidence="2">Putative repeat protein (TIGR03899 family)</fullName>
    </submittedName>
</protein>
<evidence type="ECO:0000313" key="1">
    <source>
        <dbReference type="EMBL" id="GET22097.1"/>
    </source>
</evidence>
<evidence type="ECO:0000313" key="2">
    <source>
        <dbReference type="EMBL" id="PSK80609.1"/>
    </source>
</evidence>
<dbReference type="InterPro" id="IPR021254">
    <property type="entry name" value="DUF2806"/>
</dbReference>
<dbReference type="Pfam" id="PF10987">
    <property type="entry name" value="DUF2806"/>
    <property type="match status" value="1"/>
</dbReference>
<accession>A0A2P8C6L7</accession>